<feature type="transmembrane region" description="Helical" evidence="8">
    <location>
        <begin position="83"/>
        <end position="109"/>
    </location>
</feature>
<evidence type="ECO:0000256" key="1">
    <source>
        <dbReference type="ARBA" id="ARBA00004651"/>
    </source>
</evidence>
<name>A0A3M0GX10_9ACTN</name>
<feature type="transmembrane region" description="Helical" evidence="8">
    <location>
        <begin position="146"/>
        <end position="165"/>
    </location>
</feature>
<feature type="transmembrane region" description="Helical" evidence="8">
    <location>
        <begin position="177"/>
        <end position="203"/>
    </location>
</feature>
<dbReference type="Proteomes" id="UP000275256">
    <property type="component" value="Unassembled WGS sequence"/>
</dbReference>
<accession>A0A3M0GX10</accession>
<protein>
    <recommendedName>
        <fullName evidence="8">Probable membrane transporter protein</fullName>
    </recommendedName>
</protein>
<gene>
    <name evidence="9" type="ORF">EAX62_04745</name>
</gene>
<evidence type="ECO:0000256" key="3">
    <source>
        <dbReference type="ARBA" id="ARBA00022448"/>
    </source>
</evidence>
<evidence type="ECO:0000313" key="10">
    <source>
        <dbReference type="Proteomes" id="UP000275256"/>
    </source>
</evidence>
<feature type="transmembrane region" description="Helical" evidence="8">
    <location>
        <begin position="45"/>
        <end position="63"/>
    </location>
</feature>
<evidence type="ECO:0000256" key="4">
    <source>
        <dbReference type="ARBA" id="ARBA00022475"/>
    </source>
</evidence>
<organism evidence="9 10">
    <name type="scientific">Tessaracoccus antarcticus</name>
    <dbReference type="NCBI Taxonomy" id="2479848"/>
    <lineage>
        <taxon>Bacteria</taxon>
        <taxon>Bacillati</taxon>
        <taxon>Actinomycetota</taxon>
        <taxon>Actinomycetes</taxon>
        <taxon>Propionibacteriales</taxon>
        <taxon>Propionibacteriaceae</taxon>
        <taxon>Tessaracoccus</taxon>
    </lineage>
</organism>
<proteinExistence type="inferred from homology"/>
<feature type="transmembrane region" description="Helical" evidence="8">
    <location>
        <begin position="237"/>
        <end position="255"/>
    </location>
</feature>
<dbReference type="InterPro" id="IPR002781">
    <property type="entry name" value="TM_pro_TauE-like"/>
</dbReference>
<dbReference type="EMBL" id="REFW01000001">
    <property type="protein sequence ID" value="RMB61906.1"/>
    <property type="molecule type" value="Genomic_DNA"/>
</dbReference>
<dbReference type="PANTHER" id="PTHR30269:SF37">
    <property type="entry name" value="MEMBRANE TRANSPORTER PROTEIN"/>
    <property type="match status" value="1"/>
</dbReference>
<dbReference type="GO" id="GO:0005886">
    <property type="term" value="C:plasma membrane"/>
    <property type="evidence" value="ECO:0007669"/>
    <property type="project" value="UniProtKB-SubCell"/>
</dbReference>
<evidence type="ECO:0000256" key="8">
    <source>
        <dbReference type="RuleBase" id="RU363041"/>
    </source>
</evidence>
<keyword evidence="7 8" id="KW-0472">Membrane</keyword>
<reference evidence="9 10" key="1">
    <citation type="submission" date="2018-10" db="EMBL/GenBank/DDBJ databases">
        <title>Tessaracoccus antarcticuss sp. nov., isolated from sediment.</title>
        <authorList>
            <person name="Zhou L.Y."/>
            <person name="Du Z.J."/>
        </authorList>
    </citation>
    <scope>NUCLEOTIDE SEQUENCE [LARGE SCALE GENOMIC DNA]</scope>
    <source>
        <strain evidence="9 10">JDX10</strain>
    </source>
</reference>
<dbReference type="AlphaFoldDB" id="A0A3M0GX10"/>
<sequence>MSMPSNIVFRLRSLALRPAYAPLARHASPSLRRGTRLPGGNGQNVVWAPMGVLEMVLVAMVVLTGAATQRVSGMGFGLVSAPLLVLIMGPFLGILLTNTLGLTTSLIVLTQVWRQVELRKLALLAPPALLAIIPGAWVALNVPSAPLAIVVGSMTFSALLGMLLSERLRVFHGTTGAVAAGALSGFMSVTAGAGGPAITLYALSTRWKHRSFVGTAQLCFAIITAASLTAKGGPPDLPAATWALTLGALLMGVLLGGRVARYIPATLARALMVGLALTGSLTTVAKGIIDL</sequence>
<evidence type="ECO:0000256" key="5">
    <source>
        <dbReference type="ARBA" id="ARBA00022692"/>
    </source>
</evidence>
<evidence type="ECO:0000256" key="6">
    <source>
        <dbReference type="ARBA" id="ARBA00022989"/>
    </source>
</evidence>
<comment type="caution">
    <text evidence="9">The sequence shown here is derived from an EMBL/GenBank/DDBJ whole genome shotgun (WGS) entry which is preliminary data.</text>
</comment>
<keyword evidence="4 8" id="KW-1003">Cell membrane</keyword>
<keyword evidence="6 8" id="KW-1133">Transmembrane helix</keyword>
<evidence type="ECO:0000313" key="9">
    <source>
        <dbReference type="EMBL" id="RMB61906.1"/>
    </source>
</evidence>
<dbReference type="PANTHER" id="PTHR30269">
    <property type="entry name" value="TRANSMEMBRANE PROTEIN YFCA"/>
    <property type="match status" value="1"/>
</dbReference>
<keyword evidence="3" id="KW-0813">Transport</keyword>
<feature type="transmembrane region" description="Helical" evidence="8">
    <location>
        <begin position="267"/>
        <end position="289"/>
    </location>
</feature>
<dbReference type="InterPro" id="IPR052017">
    <property type="entry name" value="TSUP"/>
</dbReference>
<keyword evidence="5 8" id="KW-0812">Transmembrane</keyword>
<comment type="subcellular location">
    <subcellularLocation>
        <location evidence="1 8">Cell membrane</location>
        <topology evidence="1 8">Multi-pass membrane protein</topology>
    </subcellularLocation>
</comment>
<comment type="similarity">
    <text evidence="2 8">Belongs to the 4-toluene sulfonate uptake permease (TSUP) (TC 2.A.102) family.</text>
</comment>
<feature type="transmembrane region" description="Helical" evidence="8">
    <location>
        <begin position="121"/>
        <end position="140"/>
    </location>
</feature>
<dbReference type="Pfam" id="PF01925">
    <property type="entry name" value="TauE"/>
    <property type="match status" value="1"/>
</dbReference>
<keyword evidence="10" id="KW-1185">Reference proteome</keyword>
<evidence type="ECO:0000256" key="7">
    <source>
        <dbReference type="ARBA" id="ARBA00023136"/>
    </source>
</evidence>
<evidence type="ECO:0000256" key="2">
    <source>
        <dbReference type="ARBA" id="ARBA00009142"/>
    </source>
</evidence>